<feature type="domain" description="CobW/HypB/UreG nucleotide-binding" evidence="1">
    <location>
        <begin position="8"/>
        <end position="184"/>
    </location>
</feature>
<dbReference type="InterPro" id="IPR027417">
    <property type="entry name" value="P-loop_NTPase"/>
</dbReference>
<evidence type="ECO:0000313" key="3">
    <source>
        <dbReference type="Proteomes" id="UP000032749"/>
    </source>
</evidence>
<dbReference type="SUPFAM" id="SSF52540">
    <property type="entry name" value="P-loop containing nucleoside triphosphate hydrolases"/>
    <property type="match status" value="1"/>
</dbReference>
<name>R4YQD4_OLEAN</name>
<dbReference type="PATRIC" id="fig|698738.3.peg.167"/>
<dbReference type="KEGG" id="oai:OLEAN_C01630"/>
<dbReference type="CDD" id="cd03112">
    <property type="entry name" value="CobW-like"/>
    <property type="match status" value="1"/>
</dbReference>
<dbReference type="GO" id="GO:0005737">
    <property type="term" value="C:cytoplasm"/>
    <property type="evidence" value="ECO:0007669"/>
    <property type="project" value="TreeGrafter"/>
</dbReference>
<dbReference type="InterPro" id="IPR003495">
    <property type="entry name" value="CobW/HypB/UreG_nucleotide-bd"/>
</dbReference>
<dbReference type="AlphaFoldDB" id="R4YQD4"/>
<dbReference type="PANTHER" id="PTHR13748">
    <property type="entry name" value="COBW-RELATED"/>
    <property type="match status" value="1"/>
</dbReference>
<organism evidence="2 3">
    <name type="scientific">Oleispira antarctica RB-8</name>
    <dbReference type="NCBI Taxonomy" id="698738"/>
    <lineage>
        <taxon>Bacteria</taxon>
        <taxon>Pseudomonadati</taxon>
        <taxon>Pseudomonadota</taxon>
        <taxon>Gammaproteobacteria</taxon>
        <taxon>Oceanospirillales</taxon>
        <taxon>Oceanospirillaceae</taxon>
        <taxon>Oleispira</taxon>
    </lineage>
</organism>
<keyword evidence="3" id="KW-1185">Reference proteome</keyword>
<dbReference type="PANTHER" id="PTHR13748:SF46">
    <property type="entry name" value="ZINC CHAPERONE YEIR"/>
    <property type="match status" value="1"/>
</dbReference>
<accession>R4YQD4</accession>
<dbReference type="InterPro" id="IPR051316">
    <property type="entry name" value="Zinc-reg_GTPase_activator"/>
</dbReference>
<dbReference type="EMBL" id="FO203512">
    <property type="protein sequence ID" value="CCK74339.1"/>
    <property type="molecule type" value="Genomic_DNA"/>
</dbReference>
<dbReference type="Pfam" id="PF02492">
    <property type="entry name" value="cobW"/>
    <property type="match status" value="1"/>
</dbReference>
<gene>
    <name evidence="2" type="ORF">OLEAN_C01630</name>
</gene>
<sequence length="332" mass="37117">MSTFKAIPTNVITGFLGVGKTTAILNLLKQKPDDERWAVLVNEFGEVGIDGSLLHGKDRVEQGIYIKEVPGGCMCCAAGLSMHIALNMLIAHAKPHRLIIEPTGLGHPKEVLDILSSEHYRSIIDLRATVTLVDARKIQIERYTTHPSFNQQLEVADVIVANKSDQYQPNDFPALLEYIENKNSKTDQSLYQTSMGEIQQQWLIPSSSYVGNNHPPLTKETEQPFKSDPVLPSCGYVSITNKGEGFYSQGWIFKNTFTFNRNNLQTLLTGLNVERIKAVFITDQGIIAYNKADSVLTEIEVDETFDSRIECIDLVDSAFENLQQELLHCLNS</sequence>
<dbReference type="STRING" id="698738.OLEAN_C01630"/>
<evidence type="ECO:0000259" key="1">
    <source>
        <dbReference type="Pfam" id="PF02492"/>
    </source>
</evidence>
<dbReference type="Gene3D" id="3.40.50.300">
    <property type="entry name" value="P-loop containing nucleotide triphosphate hydrolases"/>
    <property type="match status" value="1"/>
</dbReference>
<dbReference type="OrthoDB" id="9808822at2"/>
<dbReference type="HOGENOM" id="CLU_017452_1_2_6"/>
<proteinExistence type="predicted"/>
<reference evidence="2 3" key="1">
    <citation type="journal article" date="2013" name="Nat. Commun.">
        <title>Genome sequence and functional genomic analysis of the oil-degrading bacterium Oleispira antarctica.</title>
        <authorList>
            <person name="Kube M."/>
            <person name="Chernikova T.N."/>
            <person name="Al-Ramahi Y."/>
            <person name="Beloqui A."/>
            <person name="Lopez-Cortez N."/>
            <person name="Guazzaroni M.E."/>
            <person name="Heipieper H.J."/>
            <person name="Klages S."/>
            <person name="Kotsyurbenko O.R."/>
            <person name="Langer I."/>
            <person name="Nechitaylo T.Y."/>
            <person name="Lunsdorf H."/>
            <person name="Fernandez M."/>
            <person name="Juarez S."/>
            <person name="Ciordia S."/>
            <person name="Singer A."/>
            <person name="Kagan O."/>
            <person name="Egorova O."/>
            <person name="Petit P.A."/>
            <person name="Stogios P."/>
            <person name="Kim Y."/>
            <person name="Tchigvintsev A."/>
            <person name="Flick R."/>
            <person name="Denaro R."/>
            <person name="Genovese M."/>
            <person name="Albar J.P."/>
            <person name="Reva O.N."/>
            <person name="Martinez-Gomariz M."/>
            <person name="Tran H."/>
            <person name="Ferrer M."/>
            <person name="Savchenko A."/>
            <person name="Yakunin A.F."/>
            <person name="Yakimov M.M."/>
            <person name="Golyshina O.V."/>
            <person name="Reinhardt R."/>
            <person name="Golyshin P.N."/>
        </authorList>
    </citation>
    <scope>NUCLEOTIDE SEQUENCE [LARGE SCALE GENOMIC DNA]</scope>
</reference>
<dbReference type="Proteomes" id="UP000032749">
    <property type="component" value="Chromosome"/>
</dbReference>
<evidence type="ECO:0000313" key="2">
    <source>
        <dbReference type="EMBL" id="CCK74339.1"/>
    </source>
</evidence>
<protein>
    <submittedName>
        <fullName evidence="2">Cobalamin synthesis protein/P47K family protein</fullName>
    </submittedName>
</protein>